<dbReference type="STRING" id="226505.SAMN05444394_2246"/>
<dbReference type="EMBL" id="FSRC01000001">
    <property type="protein sequence ID" value="SIN83417.1"/>
    <property type="molecule type" value="Genomic_DNA"/>
</dbReference>
<gene>
    <name evidence="2" type="ORF">SAMN05444394_2246</name>
</gene>
<dbReference type="Proteomes" id="UP000185221">
    <property type="component" value="Unassembled WGS sequence"/>
</dbReference>
<dbReference type="AlphaFoldDB" id="A0A1N6EKC6"/>
<evidence type="ECO:0000256" key="1">
    <source>
        <dbReference type="SAM" id="MobiDB-lite"/>
    </source>
</evidence>
<evidence type="ECO:0000313" key="2">
    <source>
        <dbReference type="EMBL" id="SIN83417.1"/>
    </source>
</evidence>
<organism evidence="2 3">
    <name type="scientific">Algoriphagus halophilus</name>
    <dbReference type="NCBI Taxonomy" id="226505"/>
    <lineage>
        <taxon>Bacteria</taxon>
        <taxon>Pseudomonadati</taxon>
        <taxon>Bacteroidota</taxon>
        <taxon>Cytophagia</taxon>
        <taxon>Cytophagales</taxon>
        <taxon>Cyclobacteriaceae</taxon>
        <taxon>Algoriphagus</taxon>
    </lineage>
</organism>
<accession>A0A1N6EKC6</accession>
<feature type="region of interest" description="Disordered" evidence="1">
    <location>
        <begin position="1"/>
        <end position="21"/>
    </location>
</feature>
<sequence length="36" mass="4213">MGKETFRGSFQLDNRSDDQSGQYQLKYSNDSTLFFT</sequence>
<proteinExistence type="predicted"/>
<name>A0A1N6EKC6_9BACT</name>
<evidence type="ECO:0000313" key="3">
    <source>
        <dbReference type="Proteomes" id="UP000185221"/>
    </source>
</evidence>
<keyword evidence="3" id="KW-1185">Reference proteome</keyword>
<reference evidence="3" key="1">
    <citation type="submission" date="2016-11" db="EMBL/GenBank/DDBJ databases">
        <authorList>
            <person name="Varghese N."/>
            <person name="Submissions S."/>
        </authorList>
    </citation>
    <scope>NUCLEOTIDE SEQUENCE [LARGE SCALE GENOMIC DNA]</scope>
    <source>
        <strain evidence="3">DSM 15292</strain>
    </source>
</reference>
<protein>
    <submittedName>
        <fullName evidence="2">Uncharacterized protein</fullName>
    </submittedName>
</protein>